<evidence type="ECO:0000313" key="2">
    <source>
        <dbReference type="Proteomes" id="UP001157502"/>
    </source>
</evidence>
<proteinExistence type="predicted"/>
<reference evidence="1" key="1">
    <citation type="submission" date="2021-05" db="EMBL/GenBank/DDBJ databases">
        <authorList>
            <person name="Pan Q."/>
            <person name="Jouanno E."/>
            <person name="Zahm M."/>
            <person name="Klopp C."/>
            <person name="Cabau C."/>
            <person name="Louis A."/>
            <person name="Berthelot C."/>
            <person name="Parey E."/>
            <person name="Roest Crollius H."/>
            <person name="Montfort J."/>
            <person name="Robinson-Rechavi M."/>
            <person name="Bouchez O."/>
            <person name="Lampietro C."/>
            <person name="Lopez Roques C."/>
            <person name="Donnadieu C."/>
            <person name="Postlethwait J."/>
            <person name="Bobe J."/>
            <person name="Dillon D."/>
            <person name="Chandos A."/>
            <person name="von Hippel F."/>
            <person name="Guiguen Y."/>
        </authorList>
    </citation>
    <scope>NUCLEOTIDE SEQUENCE</scope>
    <source>
        <strain evidence="1">YG-Jan2019</strain>
    </source>
</reference>
<evidence type="ECO:0000313" key="1">
    <source>
        <dbReference type="EMBL" id="KAJ8001885.1"/>
    </source>
</evidence>
<comment type="caution">
    <text evidence="1">The sequence shown here is derived from an EMBL/GenBank/DDBJ whole genome shotgun (WGS) entry which is preliminary data.</text>
</comment>
<protein>
    <submittedName>
        <fullName evidence="1">Uncharacterized protein</fullName>
    </submittedName>
</protein>
<keyword evidence="2" id="KW-1185">Reference proteome</keyword>
<organism evidence="1 2">
    <name type="scientific">Dallia pectoralis</name>
    <name type="common">Alaska blackfish</name>
    <dbReference type="NCBI Taxonomy" id="75939"/>
    <lineage>
        <taxon>Eukaryota</taxon>
        <taxon>Metazoa</taxon>
        <taxon>Chordata</taxon>
        <taxon>Craniata</taxon>
        <taxon>Vertebrata</taxon>
        <taxon>Euteleostomi</taxon>
        <taxon>Actinopterygii</taxon>
        <taxon>Neopterygii</taxon>
        <taxon>Teleostei</taxon>
        <taxon>Protacanthopterygii</taxon>
        <taxon>Esociformes</taxon>
        <taxon>Umbridae</taxon>
        <taxon>Dallia</taxon>
    </lineage>
</organism>
<dbReference type="Proteomes" id="UP001157502">
    <property type="component" value="Chromosome 14"/>
</dbReference>
<sequence length="109" mass="11900">MSLIQVPFWVKEEARRWSSGTGDHILGTKHPEMRGPGWSSVRSPRGALAVLDRGDDVPNATDTGPDRRILPVSSRLGAVTLAQSERAPCALRRTPQPGLKASPMKEDLF</sequence>
<gene>
    <name evidence="1" type="ORF">DPEC_G00174050</name>
</gene>
<dbReference type="EMBL" id="CM055741">
    <property type="protein sequence ID" value="KAJ8001885.1"/>
    <property type="molecule type" value="Genomic_DNA"/>
</dbReference>
<name>A0ACC2GEK6_DALPE</name>
<accession>A0ACC2GEK6</accession>